<dbReference type="AlphaFoldDB" id="A0A7S4GJX6"/>
<feature type="domain" description="Sulfatase-modifying factor enzyme-like" evidence="1">
    <location>
        <begin position="236"/>
        <end position="507"/>
    </location>
</feature>
<dbReference type="InterPro" id="IPR042095">
    <property type="entry name" value="SUMF_sf"/>
</dbReference>
<dbReference type="Pfam" id="PF03781">
    <property type="entry name" value="FGE-sulfatase"/>
    <property type="match status" value="1"/>
</dbReference>
<dbReference type="InterPro" id="IPR051043">
    <property type="entry name" value="Sulfatase_Mod_Factor_Kinase"/>
</dbReference>
<dbReference type="NCBIfam" id="TIGR04344">
    <property type="entry name" value="ovoA_Nterm"/>
    <property type="match status" value="1"/>
</dbReference>
<sequence>MRDEDWLAGDRPSYWWTGKKPEDCPGFVDGVLVSLPLPNLNAGSYTRQSLLDYFDNTWTITEVLFSALQSEEPFFRPPYHQLRHPLVFYYVHPAALYVNKFRLAGLLDEPTNQIYEQLFETGVDEMSWDDMSKNCESWPTIRECTEYRRVVYKRVRKMLQTHPKLDGQAMSLKDDVYAVAMVFEHERIHIETTSVLMRELPVSLIKKPPQWPSIHPSAPADSSPSPVEGQDFPVNRFVGVAGGIVELGRGAEVDSFGWDNEFGSTEMNVQGFEAQEFLITNGQYWEFVRSGAYVSEEYWTPEGWGWRVFRNAKWPTFWVPDGPQGLHQYKLRVVFDIIPMPWAWPAVVNLHEAKAYCNWLAQKLQKPCRIPTESEHRLMRNASTRDKSNGPERDPVLGLRGDQFLEQGLANMNLGCSSEGAVNCGKPSSAGIYDSMGNVWVWCEDWFCPLDGFRVHHLYDDFSTPCFDGKHSVIMGGSFISTGNEASIHARFHFRPHFFQHAGCRVVIGEGSGTKRPSTTDQKSRREVSAAAALELEAKAERLMHQVVHLHYAGADRLAPPDAGLYPKRCAELVADLCSRLNVPTESLLDLGCSVGGTCFQFAQSFGSVMGIDLDEKAIKLAETVKSTGSSPYTYVEEGNLVTSTLAKAPECDRSRVKFLVADACCLPPDLGIYSVVFMANLIDRICSPKSVLGRMAGLKGVVQIGGLLVNVSSYTWDEAYTNEGAWLGGMEVNGQECKGVDGLRAALGDAFEYVEERDLPFSLREHARKYQYVVGHVTVWRRIA</sequence>
<dbReference type="PANTHER" id="PTHR23150">
    <property type="entry name" value="SULFATASE MODIFYING FACTOR 1, 2"/>
    <property type="match status" value="1"/>
</dbReference>
<dbReference type="CDD" id="cd02440">
    <property type="entry name" value="AdoMet_MTases"/>
    <property type="match status" value="1"/>
</dbReference>
<name>A0A7S4GJX6_9EUGL</name>
<evidence type="ECO:0000313" key="2">
    <source>
        <dbReference type="EMBL" id="CAE0839209.1"/>
    </source>
</evidence>
<accession>A0A7S4GJX6</accession>
<reference evidence="2" key="1">
    <citation type="submission" date="2021-01" db="EMBL/GenBank/DDBJ databases">
        <authorList>
            <person name="Corre E."/>
            <person name="Pelletier E."/>
            <person name="Niang G."/>
            <person name="Scheremetjew M."/>
            <person name="Finn R."/>
            <person name="Kale V."/>
            <person name="Holt S."/>
            <person name="Cochrane G."/>
            <person name="Meng A."/>
            <person name="Brown T."/>
            <person name="Cohen L."/>
        </authorList>
    </citation>
    <scope>NUCLEOTIDE SEQUENCE</scope>
    <source>
        <strain evidence="2">CCMP1594</strain>
    </source>
</reference>
<dbReference type="InterPro" id="IPR005532">
    <property type="entry name" value="SUMF_dom"/>
</dbReference>
<dbReference type="NCBIfam" id="TIGR04345">
    <property type="entry name" value="ovoA_Cterm"/>
    <property type="match status" value="1"/>
</dbReference>
<evidence type="ECO:0000259" key="1">
    <source>
        <dbReference type="Pfam" id="PF03781"/>
    </source>
</evidence>
<proteinExistence type="predicted"/>
<dbReference type="InterPro" id="IPR027625">
    <property type="entry name" value="OvoA_Cterm"/>
</dbReference>
<dbReference type="Gene3D" id="3.40.50.150">
    <property type="entry name" value="Vaccinia Virus protein VP39"/>
    <property type="match status" value="1"/>
</dbReference>
<protein>
    <recommendedName>
        <fullName evidence="1">Sulfatase-modifying factor enzyme-like domain-containing protein</fullName>
    </recommendedName>
</protein>
<dbReference type="InterPro" id="IPR027577">
    <property type="entry name" value="OvoA_Nterm"/>
</dbReference>
<dbReference type="SUPFAM" id="SSF56436">
    <property type="entry name" value="C-type lectin-like"/>
    <property type="match status" value="1"/>
</dbReference>
<dbReference type="Gene3D" id="3.90.1580.10">
    <property type="entry name" value="paralog of FGE (formylglycine-generating enzyme)"/>
    <property type="match status" value="1"/>
</dbReference>
<dbReference type="SUPFAM" id="SSF53335">
    <property type="entry name" value="S-adenosyl-L-methionine-dependent methyltransferases"/>
    <property type="match status" value="1"/>
</dbReference>
<organism evidence="2">
    <name type="scientific">Eutreptiella gymnastica</name>
    <dbReference type="NCBI Taxonomy" id="73025"/>
    <lineage>
        <taxon>Eukaryota</taxon>
        <taxon>Discoba</taxon>
        <taxon>Euglenozoa</taxon>
        <taxon>Euglenida</taxon>
        <taxon>Spirocuta</taxon>
        <taxon>Euglenophyceae</taxon>
        <taxon>Eutreptiales</taxon>
        <taxon>Eutreptiaceae</taxon>
        <taxon>Eutreptiella</taxon>
    </lineage>
</organism>
<dbReference type="InterPro" id="IPR016187">
    <property type="entry name" value="CTDL_fold"/>
</dbReference>
<gene>
    <name evidence="2" type="ORF">EGYM00163_LOCUS50581</name>
</gene>
<dbReference type="GO" id="GO:0120147">
    <property type="term" value="F:formylglycine-generating oxidase activity"/>
    <property type="evidence" value="ECO:0007669"/>
    <property type="project" value="TreeGrafter"/>
</dbReference>
<dbReference type="InterPro" id="IPR029063">
    <property type="entry name" value="SAM-dependent_MTases_sf"/>
</dbReference>
<dbReference type="EMBL" id="HBJA01147295">
    <property type="protein sequence ID" value="CAE0839209.1"/>
    <property type="molecule type" value="Transcribed_RNA"/>
</dbReference>
<dbReference type="PANTHER" id="PTHR23150:SF26">
    <property type="entry name" value="GENERIC METHYLTRANSFERASE"/>
    <property type="match status" value="1"/>
</dbReference>